<reference evidence="1" key="1">
    <citation type="submission" date="2019-08" db="EMBL/GenBank/DDBJ databases">
        <authorList>
            <person name="Kucharzyk K."/>
            <person name="Murdoch R.W."/>
            <person name="Higgins S."/>
            <person name="Loffler F."/>
        </authorList>
    </citation>
    <scope>NUCLEOTIDE SEQUENCE</scope>
</reference>
<sequence>MIFRFIRYFVRGGTKFIEVEGEPLEPEARWQYEEELALAEAAGNDDNKE</sequence>
<gene>
    <name evidence="1" type="ORF">SDC9_130476</name>
</gene>
<dbReference type="EMBL" id="VSSQ01032216">
    <property type="protein sequence ID" value="MPM83412.1"/>
    <property type="molecule type" value="Genomic_DNA"/>
</dbReference>
<organism evidence="1">
    <name type="scientific">bioreactor metagenome</name>
    <dbReference type="NCBI Taxonomy" id="1076179"/>
    <lineage>
        <taxon>unclassified sequences</taxon>
        <taxon>metagenomes</taxon>
        <taxon>ecological metagenomes</taxon>
    </lineage>
</organism>
<evidence type="ECO:0000313" key="1">
    <source>
        <dbReference type="EMBL" id="MPM83412.1"/>
    </source>
</evidence>
<protein>
    <submittedName>
        <fullName evidence="1">Uncharacterized protein</fullName>
    </submittedName>
</protein>
<name>A0A645D447_9ZZZZ</name>
<accession>A0A645D447</accession>
<proteinExistence type="predicted"/>
<comment type="caution">
    <text evidence="1">The sequence shown here is derived from an EMBL/GenBank/DDBJ whole genome shotgun (WGS) entry which is preliminary data.</text>
</comment>
<dbReference type="AlphaFoldDB" id="A0A645D447"/>